<dbReference type="PRINTS" id="PR00944">
    <property type="entry name" value="CUEXPORT"/>
</dbReference>
<name>A0A418Q6J4_9CORY</name>
<dbReference type="GO" id="GO:0006825">
    <property type="term" value="P:copper ion transport"/>
    <property type="evidence" value="ECO:0007669"/>
    <property type="project" value="InterPro"/>
</dbReference>
<keyword evidence="3" id="KW-1185">Reference proteome</keyword>
<dbReference type="EMBL" id="QXJK01000006">
    <property type="protein sequence ID" value="RIX34566.1"/>
    <property type="molecule type" value="Genomic_DNA"/>
</dbReference>
<dbReference type="Proteomes" id="UP000285278">
    <property type="component" value="Unassembled WGS sequence"/>
</dbReference>
<dbReference type="InterPro" id="IPR006121">
    <property type="entry name" value="HMA_dom"/>
</dbReference>
<dbReference type="RefSeq" id="WP_025402265.1">
    <property type="nucleotide sequence ID" value="NZ_CBCRUA010000018.1"/>
</dbReference>
<dbReference type="Pfam" id="PF00403">
    <property type="entry name" value="HMA"/>
    <property type="match status" value="1"/>
</dbReference>
<evidence type="ECO:0000313" key="2">
    <source>
        <dbReference type="EMBL" id="RIX34566.1"/>
    </source>
</evidence>
<evidence type="ECO:0000313" key="3">
    <source>
        <dbReference type="Proteomes" id="UP000285278"/>
    </source>
</evidence>
<gene>
    <name evidence="2" type="ORF">D3M95_06685</name>
</gene>
<reference evidence="2 3" key="1">
    <citation type="submission" date="2018-09" db="EMBL/GenBank/DDBJ databases">
        <title>Optimization and identification of Corynebacterium falsenii FN1-14 from fish paste.</title>
        <authorList>
            <person name="Daroonpunt R."/>
            <person name="Tanasupawat S."/>
        </authorList>
    </citation>
    <scope>NUCLEOTIDE SEQUENCE [LARGE SCALE GENOMIC DNA]</scope>
    <source>
        <strain evidence="2 3">FN1-14</strain>
    </source>
</reference>
<dbReference type="AlphaFoldDB" id="A0A418Q6J4"/>
<organism evidence="2 3">
    <name type="scientific">Corynebacterium falsenii</name>
    <dbReference type="NCBI Taxonomy" id="108486"/>
    <lineage>
        <taxon>Bacteria</taxon>
        <taxon>Bacillati</taxon>
        <taxon>Actinomycetota</taxon>
        <taxon>Actinomycetes</taxon>
        <taxon>Mycobacteriales</taxon>
        <taxon>Corynebacteriaceae</taxon>
        <taxon>Corynebacterium</taxon>
    </lineage>
</organism>
<dbReference type="InterPro" id="IPR000428">
    <property type="entry name" value="Cu-bd"/>
</dbReference>
<evidence type="ECO:0000259" key="1">
    <source>
        <dbReference type="PROSITE" id="PS50846"/>
    </source>
</evidence>
<accession>A0A418Q6J4</accession>
<dbReference type="CDD" id="cd00371">
    <property type="entry name" value="HMA"/>
    <property type="match status" value="1"/>
</dbReference>
<dbReference type="STRING" id="1451189.CFAL_03120"/>
<comment type="caution">
    <text evidence="2">The sequence shown here is derived from an EMBL/GenBank/DDBJ whole genome shotgun (WGS) entry which is preliminary data.</text>
</comment>
<sequence>MSEGTTEQTFTVTGMSCDHCENAVLEEVSRVEGVSNVKVSASEGTLVLDNDGSASEQAILDAVDEAGYEAKPAQ</sequence>
<dbReference type="InterPro" id="IPR036163">
    <property type="entry name" value="HMA_dom_sf"/>
</dbReference>
<protein>
    <submittedName>
        <fullName evidence="2">Copper chaperone</fullName>
    </submittedName>
</protein>
<dbReference type="PROSITE" id="PS50846">
    <property type="entry name" value="HMA_2"/>
    <property type="match status" value="1"/>
</dbReference>
<dbReference type="GO" id="GO:0005507">
    <property type="term" value="F:copper ion binding"/>
    <property type="evidence" value="ECO:0007669"/>
    <property type="project" value="InterPro"/>
</dbReference>
<dbReference type="Gene3D" id="3.30.70.100">
    <property type="match status" value="1"/>
</dbReference>
<feature type="domain" description="HMA" evidence="1">
    <location>
        <begin position="6"/>
        <end position="71"/>
    </location>
</feature>
<dbReference type="SUPFAM" id="SSF55008">
    <property type="entry name" value="HMA, heavy metal-associated domain"/>
    <property type="match status" value="1"/>
</dbReference>
<dbReference type="OrthoDB" id="9813965at2"/>
<proteinExistence type="predicted"/>